<proteinExistence type="predicted"/>
<gene>
    <name evidence="2" type="ORF">J8F10_12295</name>
</gene>
<feature type="signal peptide" evidence="1">
    <location>
        <begin position="1"/>
        <end position="20"/>
    </location>
</feature>
<dbReference type="RefSeq" id="WP_210654100.1">
    <property type="nucleotide sequence ID" value="NZ_JAGKQQ010000001.1"/>
</dbReference>
<organism evidence="2 3">
    <name type="scientific">Gemmata palustris</name>
    <dbReference type="NCBI Taxonomy" id="2822762"/>
    <lineage>
        <taxon>Bacteria</taxon>
        <taxon>Pseudomonadati</taxon>
        <taxon>Planctomycetota</taxon>
        <taxon>Planctomycetia</taxon>
        <taxon>Gemmatales</taxon>
        <taxon>Gemmataceae</taxon>
        <taxon>Gemmata</taxon>
    </lineage>
</organism>
<comment type="caution">
    <text evidence="2">The sequence shown here is derived from an EMBL/GenBank/DDBJ whole genome shotgun (WGS) entry which is preliminary data.</text>
</comment>
<feature type="chain" id="PRO_5046267780" evidence="1">
    <location>
        <begin position="21"/>
        <end position="227"/>
    </location>
</feature>
<keyword evidence="3" id="KW-1185">Reference proteome</keyword>
<evidence type="ECO:0000256" key="1">
    <source>
        <dbReference type="SAM" id="SignalP"/>
    </source>
</evidence>
<evidence type="ECO:0000313" key="3">
    <source>
        <dbReference type="Proteomes" id="UP000676565"/>
    </source>
</evidence>
<keyword evidence="1" id="KW-0732">Signal</keyword>
<name>A0ABS5BQW0_9BACT</name>
<evidence type="ECO:0000313" key="2">
    <source>
        <dbReference type="EMBL" id="MBP3956063.1"/>
    </source>
</evidence>
<dbReference type="EMBL" id="JAGKQQ010000001">
    <property type="protein sequence ID" value="MBP3956063.1"/>
    <property type="molecule type" value="Genomic_DNA"/>
</dbReference>
<accession>A0ABS5BQW0</accession>
<dbReference type="Proteomes" id="UP000676565">
    <property type="component" value="Unassembled WGS sequence"/>
</dbReference>
<sequence>MFRTTGAAVFFAAAALTAHAHFVFVVPDPKDPTMAVVVFSDDLDTDENVGTEKLATLKLTSRDGAGAEAPVAHTANKHDLSAKVPGTGPRVVFGTLTYGVMQKGDAKPYLLAYHPKAVIGTVAADKLVLGEKVLPVELVPVAAGADVKFKFLSAGKPVAGAEVTVIKPDGGKDKAKTDKDGLTQAYPAKGRYGAWAKDSVAKPGELGGKKFDEARHYATLVTEFPSK</sequence>
<reference evidence="2 3" key="1">
    <citation type="submission" date="2021-04" db="EMBL/GenBank/DDBJ databases">
        <authorList>
            <person name="Ivanova A."/>
        </authorList>
    </citation>
    <scope>NUCLEOTIDE SEQUENCE [LARGE SCALE GENOMIC DNA]</scope>
    <source>
        <strain evidence="2 3">G18</strain>
    </source>
</reference>
<protein>
    <submittedName>
        <fullName evidence="2">DUF4198 domain-containing protein</fullName>
    </submittedName>
</protein>